<comment type="caution">
    <text evidence="1">The sequence shown here is derived from an EMBL/GenBank/DDBJ whole genome shotgun (WGS) entry which is preliminary data.</text>
</comment>
<accession>A0A426Y2K2</accession>
<protein>
    <submittedName>
        <fullName evidence="1">Uncharacterized protein</fullName>
    </submittedName>
</protein>
<organism evidence="1 2">
    <name type="scientific">Ensete ventricosum</name>
    <name type="common">Abyssinian banana</name>
    <name type="synonym">Musa ensete</name>
    <dbReference type="NCBI Taxonomy" id="4639"/>
    <lineage>
        <taxon>Eukaryota</taxon>
        <taxon>Viridiplantae</taxon>
        <taxon>Streptophyta</taxon>
        <taxon>Embryophyta</taxon>
        <taxon>Tracheophyta</taxon>
        <taxon>Spermatophyta</taxon>
        <taxon>Magnoliopsida</taxon>
        <taxon>Liliopsida</taxon>
        <taxon>Zingiberales</taxon>
        <taxon>Musaceae</taxon>
        <taxon>Ensete</taxon>
    </lineage>
</organism>
<dbReference type="Proteomes" id="UP000287651">
    <property type="component" value="Unassembled WGS sequence"/>
</dbReference>
<name>A0A426Y2K2_ENSVE</name>
<dbReference type="AlphaFoldDB" id="A0A426Y2K2"/>
<proteinExistence type="predicted"/>
<gene>
    <name evidence="1" type="ORF">B296_00030071</name>
</gene>
<evidence type="ECO:0000313" key="2">
    <source>
        <dbReference type="Proteomes" id="UP000287651"/>
    </source>
</evidence>
<sequence>MSVALPRFQGECGQVSIEAKGVPREVVLSEVDFLMMVSLSLGPGEPPGVASSAMGRAAKCKECSLGASLLWLGLGEPLKSLEGHRQAPGGPEDDVDTDVVKARQDQFGSEIIHGAPSSSGCGGSSLPSDLLHDTFFLSQQNYSALFEAYVHEMQSDRMTEPEIKS</sequence>
<reference evidence="1 2" key="1">
    <citation type="journal article" date="2014" name="Agronomy (Basel)">
        <title>A Draft Genome Sequence for Ensete ventricosum, the Drought-Tolerant Tree Against Hunger.</title>
        <authorList>
            <person name="Harrison J."/>
            <person name="Moore K.A."/>
            <person name="Paszkiewicz K."/>
            <person name="Jones T."/>
            <person name="Grant M."/>
            <person name="Ambacheew D."/>
            <person name="Muzemil S."/>
            <person name="Studholme D.J."/>
        </authorList>
    </citation>
    <scope>NUCLEOTIDE SEQUENCE [LARGE SCALE GENOMIC DNA]</scope>
</reference>
<evidence type="ECO:0000313" key="1">
    <source>
        <dbReference type="EMBL" id="RRT46018.1"/>
    </source>
</evidence>
<dbReference type="EMBL" id="AMZH03015460">
    <property type="protein sequence ID" value="RRT46018.1"/>
    <property type="molecule type" value="Genomic_DNA"/>
</dbReference>